<dbReference type="Gene3D" id="3.40.50.720">
    <property type="entry name" value="NAD(P)-binding Rossmann-like Domain"/>
    <property type="match status" value="1"/>
</dbReference>
<dbReference type="STRING" id="584708.Apau_1901"/>
<evidence type="ECO:0000313" key="4">
    <source>
        <dbReference type="EMBL" id="EFQ24315.1"/>
    </source>
</evidence>
<dbReference type="SUPFAM" id="SSF55347">
    <property type="entry name" value="Glyceraldehyde-3-phosphate dehydrogenase-like, C-terminal domain"/>
    <property type="match status" value="1"/>
</dbReference>
<dbReference type="EC" id="1.5.1.9" evidence="4"/>
<dbReference type="eggNOG" id="COG1748">
    <property type="taxonomic scope" value="Bacteria"/>
</dbReference>
<proteinExistence type="predicted"/>
<dbReference type="Gene3D" id="1.10.1870.10">
    <property type="entry name" value="Domain 3, Saccharopine reductase"/>
    <property type="match status" value="1"/>
</dbReference>
<keyword evidence="1 4" id="KW-0560">Oxidoreductase</keyword>
<dbReference type="InterPro" id="IPR005097">
    <property type="entry name" value="Sacchrp_dh_NADP-bd"/>
</dbReference>
<name>E3CWG0_9BACT</name>
<evidence type="ECO:0000313" key="5">
    <source>
        <dbReference type="Proteomes" id="UP000005096"/>
    </source>
</evidence>
<dbReference type="GO" id="GO:0047131">
    <property type="term" value="F:saccharopine dehydrogenase (NAD+, L-glutamate-forming) activity"/>
    <property type="evidence" value="ECO:0007669"/>
    <property type="project" value="UniProtKB-EC"/>
</dbReference>
<dbReference type="Pfam" id="PF16653">
    <property type="entry name" value="Sacchrp_dh_C"/>
    <property type="match status" value="1"/>
</dbReference>
<keyword evidence="5" id="KW-1185">Reference proteome</keyword>
<evidence type="ECO:0000259" key="3">
    <source>
        <dbReference type="Pfam" id="PF16653"/>
    </source>
</evidence>
<dbReference type="InterPro" id="IPR032095">
    <property type="entry name" value="Sacchrp_dh-like_C"/>
</dbReference>
<sequence>MKSILVLGAGRVARPCVQYLLGKGHAVTAVDLAQKNLDQVLGGHPQGTGLLGDAGREAAALVATRHSDLVVCLLPPRFMGPVARICLEARVPLVHPAYLDEEQRSLSAGFEAAGVTMLPELGLDPGIDHMSAARTVRRIRSLGGRVRSFRSLCGALPAAEANTNPWGYKLSWAPESLIGASLRSAAILEGGLAVHRPDGTTYRHPELEEIEGLGWFEVYANGDSLPYREAYGIPEVRDLYRGTLRYLGWCETICAMNRLRLVSGEPEDLGGIPLRDLLARRLGCGSDQVEGAFCAALGLERHSAVFLRFAWLDFFSRRPIPTSCATPQDVVSWLFGEKLVYTPEERDLVVLRDQFLVEVPGSAKLLRLRSTLVDFGEPGGDSSVARTTGLPPAIGAHLILEGRIRTPGIHTPVLPEIYEPILEELAAQGVALREEETEV</sequence>
<dbReference type="PaxDb" id="584708-Apau_1901"/>
<dbReference type="Pfam" id="PF03435">
    <property type="entry name" value="Sacchrp_dh_NADP"/>
    <property type="match status" value="1"/>
</dbReference>
<gene>
    <name evidence="4" type="ORF">Apau_1901</name>
</gene>
<dbReference type="InterPro" id="IPR036291">
    <property type="entry name" value="NAD(P)-bd_dom_sf"/>
</dbReference>
<reference evidence="4 5" key="1">
    <citation type="journal article" date="2010" name="Stand. Genomic Sci.">
        <title>Non-contiguous finished genome sequence of Aminomonas paucivorans type strain (GLU-3).</title>
        <authorList>
            <person name="Pitluck S."/>
            <person name="Yasawong M."/>
            <person name="Held B."/>
            <person name="Lapidus A."/>
            <person name="Nolan M."/>
            <person name="Copeland A."/>
            <person name="Lucas S."/>
            <person name="Del Rio T.G."/>
            <person name="Tice H."/>
            <person name="Cheng J.F."/>
            <person name="Chertkov O."/>
            <person name="Goodwin L."/>
            <person name="Tapia R."/>
            <person name="Han C."/>
            <person name="Liolios K."/>
            <person name="Ivanova N."/>
            <person name="Mavromatis K."/>
            <person name="Ovchinnikova G."/>
            <person name="Pati A."/>
            <person name="Chen A."/>
            <person name="Palaniappan K."/>
            <person name="Land M."/>
            <person name="Hauser L."/>
            <person name="Chang Y.J."/>
            <person name="Jeffries C.D."/>
            <person name="Pukall R."/>
            <person name="Spring S."/>
            <person name="Rohde M."/>
            <person name="Sikorski J."/>
            <person name="Goker M."/>
            <person name="Woyke T."/>
            <person name="Bristow J."/>
            <person name="Eisen J.A."/>
            <person name="Markowitz V."/>
            <person name="Hugenholtz P."/>
            <person name="Kyrpides N.C."/>
            <person name="Klenk H.P."/>
        </authorList>
    </citation>
    <scope>NUCLEOTIDE SEQUENCE [LARGE SCALE GENOMIC DNA]</scope>
    <source>
        <strain evidence="4 5">DSM 12260</strain>
    </source>
</reference>
<dbReference type="AlphaFoldDB" id="E3CWG0"/>
<dbReference type="Proteomes" id="UP000005096">
    <property type="component" value="Chromosome"/>
</dbReference>
<evidence type="ECO:0000259" key="2">
    <source>
        <dbReference type="Pfam" id="PF03435"/>
    </source>
</evidence>
<feature type="domain" description="Saccharopine dehydrogenase NADP binding" evidence="2">
    <location>
        <begin position="4"/>
        <end position="118"/>
    </location>
</feature>
<dbReference type="EMBL" id="CM001022">
    <property type="protein sequence ID" value="EFQ24315.1"/>
    <property type="molecule type" value="Genomic_DNA"/>
</dbReference>
<dbReference type="HOGENOM" id="CLU_016207_3_1_0"/>
<feature type="domain" description="Saccharopine dehydrogenase-like C-terminal" evidence="3">
    <location>
        <begin position="122"/>
        <end position="430"/>
    </location>
</feature>
<dbReference type="PANTHER" id="PTHR11133">
    <property type="entry name" value="SACCHAROPINE DEHYDROGENASE"/>
    <property type="match status" value="1"/>
</dbReference>
<evidence type="ECO:0000256" key="1">
    <source>
        <dbReference type="ARBA" id="ARBA00023002"/>
    </source>
</evidence>
<accession>E3CWG0</accession>
<dbReference type="GO" id="GO:0019878">
    <property type="term" value="P:lysine biosynthetic process via aminoadipic acid"/>
    <property type="evidence" value="ECO:0007669"/>
    <property type="project" value="TreeGrafter"/>
</dbReference>
<dbReference type="PANTHER" id="PTHR11133:SF22">
    <property type="entry name" value="ALPHA-AMINOADIPIC SEMIALDEHYDE SYNTHASE, MITOCHONDRIAL"/>
    <property type="match status" value="1"/>
</dbReference>
<dbReference type="InterPro" id="IPR051168">
    <property type="entry name" value="AASS"/>
</dbReference>
<organism evidence="4 5">
    <name type="scientific">Aminomonas paucivorans DSM 12260</name>
    <dbReference type="NCBI Taxonomy" id="584708"/>
    <lineage>
        <taxon>Bacteria</taxon>
        <taxon>Thermotogati</taxon>
        <taxon>Synergistota</taxon>
        <taxon>Synergistia</taxon>
        <taxon>Synergistales</taxon>
        <taxon>Synergistaceae</taxon>
        <taxon>Aminomonas</taxon>
    </lineage>
</organism>
<dbReference type="SUPFAM" id="SSF51735">
    <property type="entry name" value="NAD(P)-binding Rossmann-fold domains"/>
    <property type="match status" value="1"/>
</dbReference>
<protein>
    <submittedName>
        <fullName evidence="4">Saccharopine dehydrogenase (NAD(+), L-glutamate-forming)</fullName>
        <ecNumber evidence="4">1.5.1.9</ecNumber>
    </submittedName>
</protein>
<dbReference type="Gene3D" id="3.30.360.10">
    <property type="entry name" value="Dihydrodipicolinate Reductase, domain 2"/>
    <property type="match status" value="1"/>
</dbReference>
<dbReference type="RefSeq" id="WP_006301548.1">
    <property type="nucleotide sequence ID" value="NZ_CM001022.1"/>
</dbReference>
<dbReference type="GO" id="GO:0005737">
    <property type="term" value="C:cytoplasm"/>
    <property type="evidence" value="ECO:0007669"/>
    <property type="project" value="TreeGrafter"/>
</dbReference>